<dbReference type="GO" id="GO:0015174">
    <property type="term" value="F:basic amino acid transmembrane transporter activity"/>
    <property type="evidence" value="ECO:0007669"/>
    <property type="project" value="TreeGrafter"/>
</dbReference>
<feature type="transmembrane region" description="Helical" evidence="6">
    <location>
        <begin position="452"/>
        <end position="473"/>
    </location>
</feature>
<sequence>MRGARETEGSQAAQRSALLGDAQQGSGDGVASPDDDAPNVPVTIWRGIAIGLSLGILIFLQVGLTATNMSGMTMIQGQVADDIDAHSAASWFTAAYLIPLSSFASVAGRLATIFSPRVLVLPLGVLLAIGSLVTARATSFSGLVLGRAIAGTGGAGVLGRCRRRGLFIALVNAGFTAGVAFGTVVYGALLPAIGWRPIFMWQVPVSLIGGVASFISLPRSMKPGGGDILYAPGTTKQKLARIDYLGAFLLACIPFSTDPWFFYLTSEQCFTIVPCRRHPPSALSVALFSLAAFLFVEHCAAADPIIPLQVLSSRGVLLSCLAQLGLMTARWTLLFYTPIPMLAVRGAAPTNAGSILIPTNAGFGIGGLLAGILHIRRAGSFWLPTVLVTAVFGLSLFLMGLVAAPTVPLPLLVMIVFLNGLATGAALNYSLAHVLHLSHKDTEYVSTSLLGMFRGFGGSFGTSIGGGIFFRFLEQTLTAGFADLEGHHQREEGLTPEHARLVTRLLGAPGLVFSGELSMEEQQIAIKGYSGAIGGVWHAAALLAVIVIAVQAATGWTAPEVRSSKYNVEEEDQAYAALLENEGVGEA</sequence>
<dbReference type="InterPro" id="IPR036259">
    <property type="entry name" value="MFS_trans_sf"/>
</dbReference>
<evidence type="ECO:0000256" key="6">
    <source>
        <dbReference type="SAM" id="Phobius"/>
    </source>
</evidence>
<dbReference type="InterPro" id="IPR011701">
    <property type="entry name" value="MFS"/>
</dbReference>
<comment type="subcellular location">
    <subcellularLocation>
        <location evidence="1">Membrane</location>
        <topology evidence="1">Multi-pass membrane protein</topology>
    </subcellularLocation>
</comment>
<feature type="region of interest" description="Disordered" evidence="5">
    <location>
        <begin position="1"/>
        <end position="35"/>
    </location>
</feature>
<feature type="transmembrane region" description="Helical" evidence="6">
    <location>
        <begin position="244"/>
        <end position="262"/>
    </location>
</feature>
<evidence type="ECO:0008006" key="9">
    <source>
        <dbReference type="Google" id="ProtNLM"/>
    </source>
</evidence>
<dbReference type="AlphaFoldDB" id="A0A179I8S9"/>
<evidence type="ECO:0000256" key="5">
    <source>
        <dbReference type="SAM" id="MobiDB-lite"/>
    </source>
</evidence>
<dbReference type="PANTHER" id="PTHR23501:SF6">
    <property type="entry name" value="MULTIDRUG TRANSPORTER, PUTATIVE (AFU_ORTHOLOGUE AFUA_3G14560)-RELATED"/>
    <property type="match status" value="1"/>
</dbReference>
<evidence type="ECO:0000256" key="4">
    <source>
        <dbReference type="ARBA" id="ARBA00023136"/>
    </source>
</evidence>
<dbReference type="OrthoDB" id="4160219at2759"/>
<dbReference type="SUPFAM" id="SSF103473">
    <property type="entry name" value="MFS general substrate transporter"/>
    <property type="match status" value="1"/>
</dbReference>
<feature type="transmembrane region" description="Helical" evidence="6">
    <location>
        <begin position="282"/>
        <end position="303"/>
    </location>
</feature>
<dbReference type="PANTHER" id="PTHR23501">
    <property type="entry name" value="MAJOR FACILITATOR SUPERFAMILY"/>
    <property type="match status" value="1"/>
</dbReference>
<accession>A0A179I8S9</accession>
<feature type="transmembrane region" description="Helical" evidence="6">
    <location>
        <begin position="409"/>
        <end position="431"/>
    </location>
</feature>
<evidence type="ECO:0000256" key="1">
    <source>
        <dbReference type="ARBA" id="ARBA00004141"/>
    </source>
</evidence>
<feature type="transmembrane region" description="Helical" evidence="6">
    <location>
        <begin position="199"/>
        <end position="217"/>
    </location>
</feature>
<dbReference type="EMBL" id="LUKN01002431">
    <property type="protein sequence ID" value="OAQ99086.1"/>
    <property type="molecule type" value="Genomic_DNA"/>
</dbReference>
<protein>
    <recommendedName>
        <fullName evidence="9">Major facilitator superfamily (MFS) profile domain-containing protein</fullName>
    </recommendedName>
</protein>
<name>A0A179I8S9_CORDF</name>
<keyword evidence="4 6" id="KW-0472">Membrane</keyword>
<evidence type="ECO:0000313" key="8">
    <source>
        <dbReference type="Proteomes" id="UP000243081"/>
    </source>
</evidence>
<feature type="transmembrane region" description="Helical" evidence="6">
    <location>
        <begin position="166"/>
        <end position="193"/>
    </location>
</feature>
<evidence type="ECO:0000256" key="2">
    <source>
        <dbReference type="ARBA" id="ARBA00022692"/>
    </source>
</evidence>
<feature type="transmembrane region" description="Helical" evidence="6">
    <location>
        <begin position="88"/>
        <end position="107"/>
    </location>
</feature>
<proteinExistence type="predicted"/>
<feature type="transmembrane region" description="Helical" evidence="6">
    <location>
        <begin position="381"/>
        <end position="403"/>
    </location>
</feature>
<evidence type="ECO:0000256" key="3">
    <source>
        <dbReference type="ARBA" id="ARBA00022989"/>
    </source>
</evidence>
<feature type="transmembrane region" description="Helical" evidence="6">
    <location>
        <begin position="355"/>
        <end position="374"/>
    </location>
</feature>
<keyword evidence="2 6" id="KW-0812">Transmembrane</keyword>
<feature type="transmembrane region" description="Helical" evidence="6">
    <location>
        <begin position="536"/>
        <end position="556"/>
    </location>
</feature>
<keyword evidence="3 6" id="KW-1133">Transmembrane helix</keyword>
<gene>
    <name evidence="7" type="ORF">LLEC1_02566</name>
</gene>
<organism evidence="7 8">
    <name type="scientific">Cordyceps confragosa</name>
    <name type="common">Lecanicillium lecanii</name>
    <dbReference type="NCBI Taxonomy" id="2714763"/>
    <lineage>
        <taxon>Eukaryota</taxon>
        <taxon>Fungi</taxon>
        <taxon>Dikarya</taxon>
        <taxon>Ascomycota</taxon>
        <taxon>Pezizomycotina</taxon>
        <taxon>Sordariomycetes</taxon>
        <taxon>Hypocreomycetidae</taxon>
        <taxon>Hypocreales</taxon>
        <taxon>Cordycipitaceae</taxon>
        <taxon>Akanthomyces</taxon>
    </lineage>
</organism>
<evidence type="ECO:0000313" key="7">
    <source>
        <dbReference type="EMBL" id="OAQ99086.1"/>
    </source>
</evidence>
<keyword evidence="8" id="KW-1185">Reference proteome</keyword>
<feature type="transmembrane region" description="Helical" evidence="6">
    <location>
        <begin position="44"/>
        <end position="67"/>
    </location>
</feature>
<reference evidence="7 8" key="1">
    <citation type="submission" date="2016-03" db="EMBL/GenBank/DDBJ databases">
        <title>Fine-scale spatial genetic structure of a fungal parasite of coffee scale insects.</title>
        <authorList>
            <person name="Jackson D."/>
            <person name="Zemenick K.A."/>
            <person name="Malloure B."/>
            <person name="Quandt C.A."/>
            <person name="James T.Y."/>
        </authorList>
    </citation>
    <scope>NUCLEOTIDE SEQUENCE [LARGE SCALE GENOMIC DNA]</scope>
    <source>
        <strain evidence="7 8">UM487</strain>
    </source>
</reference>
<dbReference type="OMA" id="GWIHIRK"/>
<feature type="transmembrane region" description="Helical" evidence="6">
    <location>
        <begin position="119"/>
        <end position="145"/>
    </location>
</feature>
<dbReference type="Pfam" id="PF07690">
    <property type="entry name" value="MFS_1"/>
    <property type="match status" value="1"/>
</dbReference>
<comment type="caution">
    <text evidence="7">The sequence shown here is derived from an EMBL/GenBank/DDBJ whole genome shotgun (WGS) entry which is preliminary data.</text>
</comment>
<dbReference type="Proteomes" id="UP000243081">
    <property type="component" value="Unassembled WGS sequence"/>
</dbReference>
<feature type="transmembrane region" description="Helical" evidence="6">
    <location>
        <begin position="315"/>
        <end position="335"/>
    </location>
</feature>
<dbReference type="GO" id="GO:0000329">
    <property type="term" value="C:fungal-type vacuole membrane"/>
    <property type="evidence" value="ECO:0007669"/>
    <property type="project" value="TreeGrafter"/>
</dbReference>
<dbReference type="Gene3D" id="1.20.1250.20">
    <property type="entry name" value="MFS general substrate transporter like domains"/>
    <property type="match status" value="1"/>
</dbReference>